<accession>G0HG88</accession>
<dbReference type="PROSITE" id="PS01007">
    <property type="entry name" value="TRANSPOSASE_MUTATOR"/>
    <property type="match status" value="1"/>
</dbReference>
<dbReference type="STRING" id="858619.CVAR_2788"/>
<dbReference type="GO" id="GO:0003677">
    <property type="term" value="F:DNA binding"/>
    <property type="evidence" value="ECO:0007669"/>
    <property type="project" value="UniProtKB-KW"/>
</dbReference>
<comment type="function">
    <text evidence="1">Required for the transposition of the insertion element.</text>
</comment>
<dbReference type="eggNOG" id="COG3328">
    <property type="taxonomic scope" value="Bacteria"/>
</dbReference>
<keyword evidence="5" id="KW-0233">DNA recombination</keyword>
<evidence type="ECO:0000256" key="3">
    <source>
        <dbReference type="ARBA" id="ARBA00022578"/>
    </source>
</evidence>
<dbReference type="PANTHER" id="PTHR33217">
    <property type="entry name" value="TRANSPOSASE FOR INSERTION SEQUENCE ELEMENT IS1081"/>
    <property type="match status" value="1"/>
</dbReference>
<gene>
    <name evidence="6" type="ordered locus">CVAR_2788</name>
</gene>
<dbReference type="InterPro" id="IPR001207">
    <property type="entry name" value="Transposase_mutator"/>
</dbReference>
<evidence type="ECO:0000256" key="4">
    <source>
        <dbReference type="ARBA" id="ARBA00023125"/>
    </source>
</evidence>
<dbReference type="EMBL" id="CP002917">
    <property type="protein sequence ID" value="AEK38127.1"/>
    <property type="molecule type" value="Genomic_DNA"/>
</dbReference>
<dbReference type="HOGENOM" id="CLU_036805_8_0_11"/>
<evidence type="ECO:0000256" key="1">
    <source>
        <dbReference type="ARBA" id="ARBA00002190"/>
    </source>
</evidence>
<dbReference type="PANTHER" id="PTHR33217:SF7">
    <property type="entry name" value="TRANSPOSASE FOR INSERTION SEQUENCE ELEMENT IS1081"/>
    <property type="match status" value="1"/>
</dbReference>
<evidence type="ECO:0000313" key="6">
    <source>
        <dbReference type="EMBL" id="AEK38127.1"/>
    </source>
</evidence>
<keyword evidence="3" id="KW-0815">Transposition</keyword>
<proteinExistence type="inferred from homology"/>
<reference evidence="6 7" key="1">
    <citation type="journal article" date="2011" name="BMC Genomics">
        <title>Complete genome sequence of Corynebacterium variabile DSM 44702 isolated from the surface of smear-ripened cheeses and insights into cheese ripening and flavor generation.</title>
        <authorList>
            <person name="Schroeder J."/>
            <person name="Maus I."/>
            <person name="Trost E."/>
            <person name="Tauch A."/>
        </authorList>
    </citation>
    <scope>NUCLEOTIDE SEQUENCE [LARGE SCALE GENOMIC DNA]</scope>
    <source>
        <strain evidence="7">DSM 44702 / JCM 12073 / NCIMB 30131</strain>
    </source>
</reference>
<dbReference type="Pfam" id="PF00872">
    <property type="entry name" value="Transposase_mut"/>
    <property type="match status" value="2"/>
</dbReference>
<dbReference type="KEGG" id="cva:CVAR_2788"/>
<dbReference type="GO" id="GO:0006313">
    <property type="term" value="P:DNA transposition"/>
    <property type="evidence" value="ECO:0007669"/>
    <property type="project" value="InterPro"/>
</dbReference>
<evidence type="ECO:0000256" key="5">
    <source>
        <dbReference type="ARBA" id="ARBA00023172"/>
    </source>
</evidence>
<dbReference type="Proteomes" id="UP000006659">
    <property type="component" value="Chromosome"/>
</dbReference>
<dbReference type="GO" id="GO:0004803">
    <property type="term" value="F:transposase activity"/>
    <property type="evidence" value="ECO:0007669"/>
    <property type="project" value="InterPro"/>
</dbReference>
<dbReference type="NCBIfam" id="NF033543">
    <property type="entry name" value="transpos_IS256"/>
    <property type="match status" value="1"/>
</dbReference>
<evidence type="ECO:0000256" key="2">
    <source>
        <dbReference type="ARBA" id="ARBA00010961"/>
    </source>
</evidence>
<dbReference type="AlphaFoldDB" id="G0HG88"/>
<comment type="similarity">
    <text evidence="2">Belongs to the transposase mutator family.</text>
</comment>
<name>G0HG88_CORVD</name>
<organism evidence="6 7">
    <name type="scientific">Corynebacterium variabile (strain DSM 44702 / CIP 107183 / JCM 12073 / NCIMB 30131)</name>
    <name type="common">Corynebacterium mooreparkense</name>
    <dbReference type="NCBI Taxonomy" id="858619"/>
    <lineage>
        <taxon>Bacteria</taxon>
        <taxon>Bacillati</taxon>
        <taxon>Actinomycetota</taxon>
        <taxon>Actinomycetes</taxon>
        <taxon>Mycobacteriales</taxon>
        <taxon>Corynebacteriaceae</taxon>
        <taxon>Corynebacterium</taxon>
    </lineage>
</organism>
<sequence length="491" mass="55102">MTTPSTTTVTTAGTFRLNSYISSKGDSTMATSPHHIDPSTYLDELLTQASPDLMRQMLQSFINQILSTQADQVCGADYATTSEFRTNTRNGYRHRDLHTRVGTVDVAVPKLRSGSFFPDWLLERRSRAERALSTVIATCYLKGVSTRRMNDLVASLGITNLSKSQVSEMAKDLDSMVEDFRHRPLDGGPYLYVSCDALTMKVREGGRVVKTSVLLACGVNAEGYRELLGMQVATAESVASWTGFFRDLKARGLEQVFLVTSDAHLGIQHAIGEVLPNASWQRCRTHFAKNLSSMVSKTQWPTLSAMFQTIFQQPDTAAVWDQAREVVAFCQQKFPHVADYLEEALDELLAFTTAPKAVWTKVWSNNPTERLNREVVAFCQQKFPHVADYLEEALDELLAFTTAPKAVWTKVWSNNPTERLNREIRRRTDVVGIFPNRDAVVRLVGAVLAEQHDDWIQQKRYMSLTSLEQTRTVMGTNIIDVDGDDRVQEAA</sequence>
<keyword evidence="4" id="KW-0238">DNA-binding</keyword>
<protein>
    <submittedName>
        <fullName evidence="6">Transposase for insertion sequence element</fullName>
    </submittedName>
</protein>
<evidence type="ECO:0000313" key="7">
    <source>
        <dbReference type="Proteomes" id="UP000006659"/>
    </source>
</evidence>